<evidence type="ECO:0000256" key="8">
    <source>
        <dbReference type="RuleBase" id="RU000609"/>
    </source>
</evidence>
<evidence type="ECO:0000313" key="9">
    <source>
        <dbReference type="EMBL" id="ESO95885.1"/>
    </source>
</evidence>
<reference evidence="9 10" key="1">
    <citation type="journal article" date="2013" name="Nature">
        <title>Insights into bilaterian evolution from three spiralian genomes.</title>
        <authorList>
            <person name="Simakov O."/>
            <person name="Marletaz F."/>
            <person name="Cho S.J."/>
            <person name="Edsinger-Gonzales E."/>
            <person name="Havlak P."/>
            <person name="Hellsten U."/>
            <person name="Kuo D.H."/>
            <person name="Larsson T."/>
            <person name="Lv J."/>
            <person name="Arendt D."/>
            <person name="Savage R."/>
            <person name="Osoegawa K."/>
            <person name="de Jong P."/>
            <person name="Grimwood J."/>
            <person name="Chapman J.A."/>
            <person name="Shapiro H."/>
            <person name="Aerts A."/>
            <person name="Otillar R.P."/>
            <person name="Terry A.Y."/>
            <person name="Boore J.L."/>
            <person name="Grigoriev I.V."/>
            <person name="Lindberg D.R."/>
            <person name="Seaver E.C."/>
            <person name="Weisblat D.A."/>
            <person name="Putnam N.H."/>
            <person name="Rokhsar D.S."/>
        </authorList>
    </citation>
    <scope>NUCLEOTIDE SEQUENCE [LARGE SCALE GENOMIC DNA]</scope>
</reference>
<evidence type="ECO:0000256" key="7">
    <source>
        <dbReference type="ARBA" id="ARBA00033659"/>
    </source>
</evidence>
<dbReference type="GeneID" id="20245521"/>
<dbReference type="InterPro" id="IPR001998">
    <property type="entry name" value="Xylose_isomerase"/>
</dbReference>
<dbReference type="NCBIfam" id="TIGR02630">
    <property type="entry name" value="xylose_isom_A"/>
    <property type="match status" value="1"/>
</dbReference>
<dbReference type="PANTHER" id="PTHR48408">
    <property type="match status" value="1"/>
</dbReference>
<name>V4AMB7_LOTGI</name>
<keyword evidence="3 8" id="KW-0859">Xylose metabolism</keyword>
<accession>V4AMB7</accession>
<dbReference type="HAMAP" id="MF_00455">
    <property type="entry name" value="Xylose_isom_A"/>
    <property type="match status" value="1"/>
</dbReference>
<dbReference type="OMA" id="IAYWHTF"/>
<dbReference type="RefSeq" id="XP_009053421.1">
    <property type="nucleotide sequence ID" value="XM_009055173.1"/>
</dbReference>
<dbReference type="GO" id="GO:0042732">
    <property type="term" value="P:D-xylose metabolic process"/>
    <property type="evidence" value="ECO:0007669"/>
    <property type="project" value="UniProtKB-KW"/>
</dbReference>
<dbReference type="InterPro" id="IPR013452">
    <property type="entry name" value="Xylose_isom_bac"/>
</dbReference>
<dbReference type="InterPro" id="IPR036237">
    <property type="entry name" value="Xyl_isomerase-like_sf"/>
</dbReference>
<gene>
    <name evidence="9" type="ORF">LOTGIDRAFT_202268</name>
</gene>
<dbReference type="HOGENOM" id="CLU_037261_1_0_1"/>
<dbReference type="Proteomes" id="UP000030746">
    <property type="component" value="Unassembled WGS sequence"/>
</dbReference>
<comment type="similarity">
    <text evidence="1 8">Belongs to the xylose isomerase family.</text>
</comment>
<evidence type="ECO:0000256" key="2">
    <source>
        <dbReference type="ARBA" id="ARBA00011958"/>
    </source>
</evidence>
<evidence type="ECO:0000256" key="6">
    <source>
        <dbReference type="ARBA" id="ARBA00023277"/>
    </source>
</evidence>
<dbReference type="GO" id="GO:0046872">
    <property type="term" value="F:metal ion binding"/>
    <property type="evidence" value="ECO:0007669"/>
    <property type="project" value="UniProtKB-KW"/>
</dbReference>
<dbReference type="PANTHER" id="PTHR48408:SF1">
    <property type="entry name" value="XYLOSE ISOMERASE"/>
    <property type="match status" value="1"/>
</dbReference>
<keyword evidence="6 8" id="KW-0119">Carbohydrate metabolism</keyword>
<evidence type="ECO:0000256" key="1">
    <source>
        <dbReference type="ARBA" id="ARBA00005765"/>
    </source>
</evidence>
<keyword evidence="10" id="KW-1185">Reference proteome</keyword>
<evidence type="ECO:0000256" key="3">
    <source>
        <dbReference type="ARBA" id="ARBA00022629"/>
    </source>
</evidence>
<dbReference type="Gene3D" id="3.20.20.150">
    <property type="entry name" value="Divalent-metal-dependent TIM barrel enzymes"/>
    <property type="match status" value="1"/>
</dbReference>
<dbReference type="SUPFAM" id="SSF51658">
    <property type="entry name" value="Xylose isomerase-like"/>
    <property type="match status" value="1"/>
</dbReference>
<keyword evidence="4 8" id="KW-0479">Metal-binding</keyword>
<dbReference type="AlphaFoldDB" id="V4AMB7"/>
<organism evidence="9 10">
    <name type="scientific">Lottia gigantea</name>
    <name type="common">Giant owl limpet</name>
    <dbReference type="NCBI Taxonomy" id="225164"/>
    <lineage>
        <taxon>Eukaryota</taxon>
        <taxon>Metazoa</taxon>
        <taxon>Spiralia</taxon>
        <taxon>Lophotrochozoa</taxon>
        <taxon>Mollusca</taxon>
        <taxon>Gastropoda</taxon>
        <taxon>Patellogastropoda</taxon>
        <taxon>Lottioidea</taxon>
        <taxon>Lottiidae</taxon>
        <taxon>Lottia</taxon>
    </lineage>
</organism>
<dbReference type="EMBL" id="KB201589">
    <property type="protein sequence ID" value="ESO95885.1"/>
    <property type="molecule type" value="Genomic_DNA"/>
</dbReference>
<dbReference type="NCBIfam" id="NF003998">
    <property type="entry name" value="PRK05474.1"/>
    <property type="match status" value="1"/>
</dbReference>
<dbReference type="PRINTS" id="PR00688">
    <property type="entry name" value="XYLOSISMRASE"/>
</dbReference>
<proteinExistence type="inferred from homology"/>
<dbReference type="CTD" id="20245521"/>
<comment type="catalytic activity">
    <reaction evidence="7 8">
        <text>alpha-D-xylose = alpha-D-xylulofuranose</text>
        <dbReference type="Rhea" id="RHEA:22816"/>
        <dbReference type="ChEBI" id="CHEBI:28518"/>
        <dbReference type="ChEBI" id="CHEBI:188998"/>
        <dbReference type="EC" id="5.3.1.5"/>
    </reaction>
</comment>
<dbReference type="PROSITE" id="PS51415">
    <property type="entry name" value="XYLOSE_ISOMERASE"/>
    <property type="match status" value="1"/>
</dbReference>
<evidence type="ECO:0000313" key="10">
    <source>
        <dbReference type="Proteomes" id="UP000030746"/>
    </source>
</evidence>
<sequence length="461" mass="51904">MSSFAPKSSSADERSADYAQYDRDEAVFFPDIPKISFNSEAGANETLVFKTYNPKEVVLGKTMEEWLRFSVCFWHTFRGTGADPFGFPTLHRPWDDGSDSIENAKRRMRAAFEFFSKLGVKYWAFHDRDIAPEGSNLEVSNKNLDTLVELAEQLQQKTGVHLLWATCNLFAHPRYMNGASTNPDAHVFAYAAAQVKKGLEVALRLGAENFVFWGGREGYHTLLNTNIKKELDNMAAFFRLVVAYKKKIGFNGTLLIEPKPKEPTKHQYDYDAMTVIAFLKTYGLEHEFKLNIEPNHTTLAGHCHEHDVAMAAAFGMLGSIDSNTGSPDLGWDTDQFPMDVKNTTAIMKIVIEQGGLQPGGLNFDCKVRRESTELADMFIAHIGAMDAFARGLKCAARIVDEGVLSMQVLERYSSYSIDIGARVESEETSLEELEKYVLKNGEPERRSGRQEHFESIINHYV</sequence>
<dbReference type="EC" id="5.3.1.5" evidence="2 8"/>
<dbReference type="GO" id="GO:0009045">
    <property type="term" value="F:xylose isomerase activity"/>
    <property type="evidence" value="ECO:0007669"/>
    <property type="project" value="UniProtKB-EC"/>
</dbReference>
<protein>
    <recommendedName>
        <fullName evidence="2 8">Xylose isomerase</fullName>
        <ecNumber evidence="2 8">5.3.1.5</ecNumber>
    </recommendedName>
</protein>
<evidence type="ECO:0000256" key="4">
    <source>
        <dbReference type="ARBA" id="ARBA00022723"/>
    </source>
</evidence>
<dbReference type="STRING" id="225164.V4AMB7"/>
<evidence type="ECO:0000256" key="5">
    <source>
        <dbReference type="ARBA" id="ARBA00023235"/>
    </source>
</evidence>
<keyword evidence="5 8" id="KW-0413">Isomerase</keyword>
<dbReference type="OrthoDB" id="1730074at2759"/>
<dbReference type="KEGG" id="lgi:LOTGIDRAFT_202268"/>